<dbReference type="OrthoDB" id="4589197at2759"/>
<evidence type="ECO:0000313" key="2">
    <source>
        <dbReference type="EMBL" id="EAQ93434.1"/>
    </source>
</evidence>
<proteinExistence type="predicted"/>
<dbReference type="RefSeq" id="XP_001220890.1">
    <property type="nucleotide sequence ID" value="XM_001220889.1"/>
</dbReference>
<sequence length="311" mass="35243">MRVMGGCGPRTRPALPSGETSKTMRDDFLPSNAIHSARCKVNDPRNTQKPGKQIVALPVVEVCSGDNSKETTRIQKTPKSPRKQSPRDCLRRGQKGEYQGINNPFGVPKAHNPTIDIALRNLRHELNASLNVFQALVQCFEADIEPLQSWAEDFTLDTVWKNKVKKFFHKRQDKRVYGRMAARISHSRTTVRDAIKYAKALREVWGDKHNFERQILTANKAVVFCDGIVGLAERAASLPPPKYREGGKHRTKADICVDGEEQVEQHAGNMKNLNGPVAQATEEEWHESNWSSREELGGWLESAEMFPEYRW</sequence>
<dbReference type="VEuPathDB" id="FungiDB:CHGG_01669"/>
<feature type="compositionally biased region" description="Basic and acidic residues" evidence="1">
    <location>
        <begin position="85"/>
        <end position="95"/>
    </location>
</feature>
<dbReference type="InParanoid" id="Q2HDN5"/>
<evidence type="ECO:0000313" key="3">
    <source>
        <dbReference type="Proteomes" id="UP000001056"/>
    </source>
</evidence>
<dbReference type="Proteomes" id="UP000001056">
    <property type="component" value="Unassembled WGS sequence"/>
</dbReference>
<dbReference type="HOGENOM" id="CLU_894283_0_0_1"/>
<keyword evidence="3" id="KW-1185">Reference proteome</keyword>
<evidence type="ECO:0000256" key="1">
    <source>
        <dbReference type="SAM" id="MobiDB-lite"/>
    </source>
</evidence>
<dbReference type="AlphaFoldDB" id="Q2HDN5"/>
<dbReference type="eggNOG" id="ENOG502RJBA">
    <property type="taxonomic scope" value="Eukaryota"/>
</dbReference>
<organism evidence="2 3">
    <name type="scientific">Chaetomium globosum (strain ATCC 6205 / CBS 148.51 / DSM 1962 / NBRC 6347 / NRRL 1970)</name>
    <name type="common">Soil fungus</name>
    <dbReference type="NCBI Taxonomy" id="306901"/>
    <lineage>
        <taxon>Eukaryota</taxon>
        <taxon>Fungi</taxon>
        <taxon>Dikarya</taxon>
        <taxon>Ascomycota</taxon>
        <taxon>Pezizomycotina</taxon>
        <taxon>Sordariomycetes</taxon>
        <taxon>Sordariomycetidae</taxon>
        <taxon>Sordariales</taxon>
        <taxon>Chaetomiaceae</taxon>
        <taxon>Chaetomium</taxon>
    </lineage>
</organism>
<protein>
    <submittedName>
        <fullName evidence="2">Uncharacterized protein</fullName>
    </submittedName>
</protein>
<feature type="region of interest" description="Disordered" evidence="1">
    <location>
        <begin position="67"/>
        <end position="106"/>
    </location>
</feature>
<feature type="region of interest" description="Disordered" evidence="1">
    <location>
        <begin position="1"/>
        <end position="31"/>
    </location>
</feature>
<dbReference type="GeneID" id="4387910"/>
<dbReference type="EMBL" id="CH408029">
    <property type="protein sequence ID" value="EAQ93434.1"/>
    <property type="molecule type" value="Genomic_DNA"/>
</dbReference>
<name>Q2HDN5_CHAGB</name>
<reference evidence="3" key="1">
    <citation type="journal article" date="2015" name="Genome Announc.">
        <title>Draft genome sequence of the cellulolytic fungus Chaetomium globosum.</title>
        <authorList>
            <person name="Cuomo C.A."/>
            <person name="Untereiner W.A."/>
            <person name="Ma L.-J."/>
            <person name="Grabherr M."/>
            <person name="Birren B.W."/>
        </authorList>
    </citation>
    <scope>NUCLEOTIDE SEQUENCE [LARGE SCALE GENOMIC DNA]</scope>
    <source>
        <strain evidence="3">ATCC 6205 / CBS 148.51 / DSM 1962 / NBRC 6347 / NRRL 1970</strain>
    </source>
</reference>
<gene>
    <name evidence="2" type="ORF">CHGG_01669</name>
</gene>
<accession>Q2HDN5</accession>